<comment type="function">
    <text evidence="17">The UvrABC repair system catalyzes the recognition and processing of DNA lesions. UvrA is an ATPase and a DNA-binding protein. A damage recognition complex composed of 2 UvrA and 2 UvrB subunits scans DNA for abnormalities. When the presence of a lesion has been verified by UvrB, the UvrA molecules dissociate.</text>
</comment>
<keyword evidence="11 17" id="KW-0267">Excision nuclease</keyword>
<evidence type="ECO:0000256" key="4">
    <source>
        <dbReference type="ARBA" id="ARBA00022737"/>
    </source>
</evidence>
<name>A0AAX0B6B2_CLOBE</name>
<dbReference type="Gene3D" id="1.20.1580.10">
    <property type="entry name" value="ABC transporter ATPase like domain"/>
    <property type="match status" value="3"/>
</dbReference>
<dbReference type="GO" id="GO:0006289">
    <property type="term" value="P:nucleotide-excision repair"/>
    <property type="evidence" value="ECO:0007669"/>
    <property type="project" value="UniProtKB-UniRule"/>
</dbReference>
<dbReference type="Gene3D" id="3.40.50.300">
    <property type="entry name" value="P-loop containing nucleotide triphosphate hydrolases"/>
    <property type="match status" value="3"/>
</dbReference>
<dbReference type="PROSITE" id="PS00211">
    <property type="entry name" value="ABC_TRANSPORTER_1"/>
    <property type="match status" value="1"/>
</dbReference>
<evidence type="ECO:0000256" key="13">
    <source>
        <dbReference type="ARBA" id="ARBA00023204"/>
    </source>
</evidence>
<dbReference type="NCBIfam" id="TIGR00630">
    <property type="entry name" value="uvra"/>
    <property type="match status" value="1"/>
</dbReference>
<evidence type="ECO:0000256" key="2">
    <source>
        <dbReference type="ARBA" id="ARBA00022490"/>
    </source>
</evidence>
<dbReference type="GO" id="GO:0016887">
    <property type="term" value="F:ATP hydrolysis activity"/>
    <property type="evidence" value="ECO:0007669"/>
    <property type="project" value="InterPro"/>
</dbReference>
<evidence type="ECO:0000256" key="15">
    <source>
        <dbReference type="ARBA" id="ARBA00039316"/>
    </source>
</evidence>
<dbReference type="GO" id="GO:0009432">
    <property type="term" value="P:SOS response"/>
    <property type="evidence" value="ECO:0007669"/>
    <property type="project" value="UniProtKB-UniRule"/>
</dbReference>
<evidence type="ECO:0000256" key="9">
    <source>
        <dbReference type="ARBA" id="ARBA00022833"/>
    </source>
</evidence>
<dbReference type="InterPro" id="IPR017871">
    <property type="entry name" value="ABC_transporter-like_CS"/>
</dbReference>
<dbReference type="CDD" id="cd03271">
    <property type="entry name" value="ABC_UvrA_II"/>
    <property type="match status" value="1"/>
</dbReference>
<dbReference type="InterPro" id="IPR027417">
    <property type="entry name" value="P-loop_NTPase"/>
</dbReference>
<dbReference type="SUPFAM" id="SSF52540">
    <property type="entry name" value="P-loop containing nucleoside triphosphate hydrolases"/>
    <property type="match status" value="2"/>
</dbReference>
<dbReference type="Pfam" id="PF17760">
    <property type="entry name" value="UvrA_inter"/>
    <property type="match status" value="1"/>
</dbReference>
<evidence type="ECO:0000256" key="8">
    <source>
        <dbReference type="ARBA" id="ARBA00022771"/>
    </source>
</evidence>
<dbReference type="HAMAP" id="MF_00205">
    <property type="entry name" value="UvrA"/>
    <property type="match status" value="1"/>
</dbReference>
<evidence type="ECO:0000256" key="6">
    <source>
        <dbReference type="ARBA" id="ARBA00022763"/>
    </source>
</evidence>
<keyword evidence="4 17" id="KW-0677">Repeat</keyword>
<dbReference type="CDD" id="cd03270">
    <property type="entry name" value="ABC_UvrA_I"/>
    <property type="match status" value="1"/>
</dbReference>
<dbReference type="GO" id="GO:0009380">
    <property type="term" value="C:excinuclease repair complex"/>
    <property type="evidence" value="ECO:0007669"/>
    <property type="project" value="InterPro"/>
</dbReference>
<dbReference type="GO" id="GO:0003677">
    <property type="term" value="F:DNA binding"/>
    <property type="evidence" value="ECO:0007669"/>
    <property type="project" value="UniProtKB-UniRule"/>
</dbReference>
<sequence>MNDKIVIKGAKVNNLKNVSLEIPRDKLVVLTGLSGSGKSSLAFDTLYAEGQRRYVESLSSYARQFLGQMDKPNVEYIEGLSPAISIDQKTTSKNPRSTVGTITEIYDYLRLLYARVGIPHCPKCGKEITKQSVDQIVDKIMGYGDRSKLQVLSPVVKGRKGTHEKILEHIKKSGFVRARIDGEIYDLTEEEVKLDKNKKHNIEAVIDRIVIKEGIEGRLTESVEASLKMGEGLVIISVIGGEETLFSENFACPDCGISIDELSPRLFSFNAPYGKCDHCDGLGSLMEIDEKLVIPNRELSVMEGAIASWGSGRLKEDSWTYAILQALTKEYGLDLSKPIKDLDKEHVDLLLYGTGGKKLKIEYVKDGVKAIYSYAFEGEINALSRRYRESNSDLIKGEIEQYMSNDSCPKCKGARLKKEVLAVTVGGKNIYEFTSMSIKEELEFINGVEFSEKNKLISEQIIKEIKNRLQFLLDVGLDYLSLSRNSGTLSGGESQRIRLATQIGSALMGVLYILDEPSIGLHQRDNDRLIHTLKNLRDVGNTVVVVEHDEDTMKEADYIVDIGPGAGEHGGEVVVAGTLDEIKACEKSITGQYLTGRKSIQIPAVRRKGNGQKIKIVGAKENNLKNINVSIPLGTLTMVTGVSGSGKSTLVNEILYKGLNRLVNKSKNPVGNHKEIVGYENIDKIIDINQSPIGRTPRSNPATYTGTFDIIRELFSQTTEAKMRGYKQGRFSFNVKGGRCEACSGDGIIKIEMQFLSDVYVPCEVCKGKRYNRETLEVKYKGKNIDDVLKMTVEEALKFFENIPRIENKLRTLNDVGLGYIRLGQPSTQLSGGEAQRIKLAYELSKRSTGKTLYILDEPTTGLHVDDVSRLIEILQSLVETGNTVVVIEHNLDMIKCADHLIDLGPEGGDKGGTIIKCGTPEELCKVQESYTGKYLKDVLR</sequence>
<dbReference type="PROSITE" id="PS50893">
    <property type="entry name" value="ABC_TRANSPORTER_2"/>
    <property type="match status" value="1"/>
</dbReference>
<reference evidence="19" key="1">
    <citation type="submission" date="2020-05" db="EMBL/GenBank/DDBJ databases">
        <authorList>
            <person name="Brown S."/>
            <person name="Huntemann M."/>
            <person name="Clum A."/>
            <person name="Spunde A."/>
            <person name="Palaniappan K."/>
            <person name="Ritter S."/>
            <person name="Mikhailova N."/>
            <person name="Chen I.-M."/>
            <person name="Stamatis D."/>
            <person name="Reddy T."/>
            <person name="O'Malley R."/>
            <person name="Daum C."/>
            <person name="Shapiro N."/>
            <person name="Ivanova N."/>
            <person name="Kyrpides N."/>
            <person name="Woyke T."/>
        </authorList>
    </citation>
    <scope>NUCLEOTIDE SEQUENCE</scope>
    <source>
        <strain evidence="19">DJ080</strain>
    </source>
</reference>
<dbReference type="Pfam" id="PF17755">
    <property type="entry name" value="UvrA_DNA-bind"/>
    <property type="match status" value="1"/>
</dbReference>
<accession>A0AAX0B6B2</accession>
<gene>
    <name evidence="17" type="primary">uvrA</name>
    <name evidence="19" type="ORF">B0H41_004355</name>
</gene>
<dbReference type="InterPro" id="IPR004602">
    <property type="entry name" value="UvrA"/>
</dbReference>
<keyword evidence="8 17" id="KW-0863">Zinc-finger</keyword>
<evidence type="ECO:0000256" key="12">
    <source>
        <dbReference type="ARBA" id="ARBA00023125"/>
    </source>
</evidence>
<dbReference type="Gene3D" id="1.10.8.280">
    <property type="entry name" value="ABC transporter ATPase domain-like"/>
    <property type="match status" value="1"/>
</dbReference>
<evidence type="ECO:0000256" key="7">
    <source>
        <dbReference type="ARBA" id="ARBA00022769"/>
    </source>
</evidence>
<dbReference type="Gene3D" id="3.30.190.20">
    <property type="match status" value="1"/>
</dbReference>
<dbReference type="InterPro" id="IPR041102">
    <property type="entry name" value="UvrA_inter"/>
</dbReference>
<keyword evidence="6 17" id="KW-0227">DNA damage</keyword>
<comment type="subunit">
    <text evidence="17">Forms a heterotetramer with UvrB during the search for lesions.</text>
</comment>
<keyword evidence="5 17" id="KW-0547">Nucleotide-binding</keyword>
<keyword evidence="9 17" id="KW-0862">Zinc</keyword>
<evidence type="ECO:0000256" key="5">
    <source>
        <dbReference type="ARBA" id="ARBA00022741"/>
    </source>
</evidence>
<dbReference type="GO" id="GO:0009381">
    <property type="term" value="F:excinuclease ABC activity"/>
    <property type="evidence" value="ECO:0007669"/>
    <property type="project" value="UniProtKB-UniRule"/>
</dbReference>
<feature type="binding site" evidence="17">
    <location>
        <begin position="641"/>
        <end position="648"/>
    </location>
    <ligand>
        <name>ATP</name>
        <dbReference type="ChEBI" id="CHEBI:30616"/>
    </ligand>
</feature>
<dbReference type="FunFam" id="1.20.1580.10:FF:000002">
    <property type="entry name" value="UvrABC system protein A"/>
    <property type="match status" value="1"/>
</dbReference>
<evidence type="ECO:0000313" key="20">
    <source>
        <dbReference type="Proteomes" id="UP001193748"/>
    </source>
</evidence>
<comment type="caution">
    <text evidence="19">The sequence shown here is derived from an EMBL/GenBank/DDBJ whole genome shotgun (WGS) entry which is preliminary data.</text>
</comment>
<proteinExistence type="inferred from homology"/>
<dbReference type="PANTHER" id="PTHR43152:SF3">
    <property type="entry name" value="UVRABC SYSTEM PROTEIN A"/>
    <property type="match status" value="1"/>
</dbReference>
<dbReference type="PANTHER" id="PTHR43152">
    <property type="entry name" value="UVRABC SYSTEM PROTEIN A"/>
    <property type="match status" value="1"/>
</dbReference>
<keyword evidence="12 17" id="KW-0238">DNA-binding</keyword>
<feature type="binding site" evidence="17">
    <location>
        <begin position="32"/>
        <end position="39"/>
    </location>
    <ligand>
        <name>ATP</name>
        <dbReference type="ChEBI" id="CHEBI:30616"/>
    </ligand>
</feature>
<dbReference type="GO" id="GO:0008270">
    <property type="term" value="F:zinc ion binding"/>
    <property type="evidence" value="ECO:0007669"/>
    <property type="project" value="UniProtKB-UniRule"/>
</dbReference>
<feature type="zinc finger region" description="C4-type" evidence="17">
    <location>
        <begin position="740"/>
        <end position="766"/>
    </location>
</feature>
<comment type="similarity">
    <text evidence="14 17">Belongs to the ABC transporter superfamily. UvrA family.</text>
</comment>
<keyword evidence="17" id="KW-0742">SOS response</keyword>
<evidence type="ECO:0000256" key="17">
    <source>
        <dbReference type="HAMAP-Rule" id="MF_00205"/>
    </source>
</evidence>
<dbReference type="GO" id="GO:0005524">
    <property type="term" value="F:ATP binding"/>
    <property type="evidence" value="ECO:0007669"/>
    <property type="project" value="UniProtKB-UniRule"/>
</dbReference>
<dbReference type="GO" id="GO:0005737">
    <property type="term" value="C:cytoplasm"/>
    <property type="evidence" value="ECO:0007669"/>
    <property type="project" value="UniProtKB-SubCell"/>
</dbReference>
<feature type="zinc finger region" description="C4-type" evidence="17">
    <location>
        <begin position="252"/>
        <end position="279"/>
    </location>
</feature>
<dbReference type="RefSeq" id="WP_173709286.1">
    <property type="nucleotide sequence ID" value="NZ_JABSWL010000001.1"/>
</dbReference>
<feature type="domain" description="ABC transporter" evidence="18">
    <location>
        <begin position="600"/>
        <end position="937"/>
    </location>
</feature>
<reference evidence="19" key="2">
    <citation type="journal article" date="2022" name="Nat. Biotechnol.">
        <title>Carbon-negative production of acetone and isopropanol by gas fermentation at industrial pilot scale.</title>
        <authorList>
            <person name="Liew F.E."/>
            <person name="Nogle R."/>
            <person name="Abdalla T."/>
            <person name="Rasor B.J."/>
            <person name="Canter C."/>
            <person name="Jensen R.O."/>
            <person name="Wang L."/>
            <person name="Strutz J."/>
            <person name="Chirania P."/>
            <person name="De Tissera S."/>
            <person name="Mueller A.P."/>
            <person name="Ruan Z."/>
            <person name="Gao A."/>
            <person name="Tran L."/>
            <person name="Engle N.L."/>
            <person name="Bromley J.C."/>
            <person name="Daniell J."/>
            <person name="Conrado R."/>
            <person name="Tschaplinski T.J."/>
            <person name="Giannone R.J."/>
            <person name="Hettich R.L."/>
            <person name="Karim A.S."/>
            <person name="Simpson S.D."/>
            <person name="Brown S.D."/>
            <person name="Leang C."/>
            <person name="Jewett M.C."/>
            <person name="Kopke M."/>
        </authorList>
    </citation>
    <scope>NUCLEOTIDE SEQUENCE</scope>
    <source>
        <strain evidence="19">DJ080</strain>
    </source>
</reference>
<evidence type="ECO:0000256" key="10">
    <source>
        <dbReference type="ARBA" id="ARBA00022840"/>
    </source>
</evidence>
<keyword evidence="3 17" id="KW-0479">Metal-binding</keyword>
<comment type="subcellular location">
    <subcellularLocation>
        <location evidence="1 17">Cytoplasm</location>
    </subcellularLocation>
</comment>
<dbReference type="NCBIfam" id="NF001503">
    <property type="entry name" value="PRK00349.1"/>
    <property type="match status" value="1"/>
</dbReference>
<protein>
    <recommendedName>
        <fullName evidence="15 17">UvrABC system protein A</fullName>
        <shortName evidence="17">UvrA protein</shortName>
    </recommendedName>
    <alternativeName>
        <fullName evidence="16 17">Excinuclease ABC subunit A</fullName>
    </alternativeName>
</protein>
<evidence type="ECO:0000256" key="11">
    <source>
        <dbReference type="ARBA" id="ARBA00022881"/>
    </source>
</evidence>
<dbReference type="Proteomes" id="UP001193748">
    <property type="component" value="Unassembled WGS sequence"/>
</dbReference>
<evidence type="ECO:0000259" key="18">
    <source>
        <dbReference type="PROSITE" id="PS50893"/>
    </source>
</evidence>
<evidence type="ECO:0000256" key="16">
    <source>
        <dbReference type="ARBA" id="ARBA00042156"/>
    </source>
</evidence>
<organism evidence="19 20">
    <name type="scientific">Clostridium beijerinckii</name>
    <name type="common">Clostridium MP</name>
    <dbReference type="NCBI Taxonomy" id="1520"/>
    <lineage>
        <taxon>Bacteria</taxon>
        <taxon>Bacillati</taxon>
        <taxon>Bacillota</taxon>
        <taxon>Clostridia</taxon>
        <taxon>Eubacteriales</taxon>
        <taxon>Clostridiaceae</taxon>
        <taxon>Clostridium</taxon>
    </lineage>
</organism>
<evidence type="ECO:0000256" key="1">
    <source>
        <dbReference type="ARBA" id="ARBA00004496"/>
    </source>
</evidence>
<keyword evidence="13 17" id="KW-0234">DNA repair</keyword>
<dbReference type="InterPro" id="IPR041552">
    <property type="entry name" value="UvrA_DNA-bd"/>
</dbReference>
<keyword evidence="10 17" id="KW-0067">ATP-binding</keyword>
<dbReference type="EMBL" id="JABSWW010000001">
    <property type="protein sequence ID" value="NRT90676.1"/>
    <property type="molecule type" value="Genomic_DNA"/>
</dbReference>
<keyword evidence="7 17" id="KW-0228">DNA excision</keyword>
<dbReference type="AlphaFoldDB" id="A0AAX0B6B2"/>
<evidence type="ECO:0000256" key="3">
    <source>
        <dbReference type="ARBA" id="ARBA00022723"/>
    </source>
</evidence>
<evidence type="ECO:0000313" key="19">
    <source>
        <dbReference type="EMBL" id="NRT90676.1"/>
    </source>
</evidence>
<dbReference type="InterPro" id="IPR003439">
    <property type="entry name" value="ABC_transporter-like_ATP-bd"/>
</dbReference>
<keyword evidence="2 17" id="KW-0963">Cytoplasm</keyword>
<evidence type="ECO:0000256" key="14">
    <source>
        <dbReference type="ARBA" id="ARBA00038000"/>
    </source>
</evidence>